<keyword evidence="2" id="KW-0732">Signal</keyword>
<evidence type="ECO:0000256" key="2">
    <source>
        <dbReference type="SAM" id="SignalP"/>
    </source>
</evidence>
<accession>A0A9N8KXF0</accession>
<sequence>MAAKLFVLVACIALSHAAMVRRDAPASPLQDIEKHAAEFQKTFTEQFNSLVNSKNTQELNKALKDGSDSVLQQLSAFSNSLQGAINDANGKAKAALEEARANLEKTAEELRKAHPEVEKQAGELRNKLQAAVQNTVQETQKLAKEVASNVEATNQKLAPKIKEAYDDFVKQAEQVQKKLHEAASKQ</sequence>
<dbReference type="GO" id="GO:0005576">
    <property type="term" value="C:extracellular region"/>
    <property type="evidence" value="ECO:0007669"/>
    <property type="project" value="InterPro"/>
</dbReference>
<keyword evidence="4" id="KW-1185">Reference proteome</keyword>
<dbReference type="Proteomes" id="UP001154114">
    <property type="component" value="Chromosome 21"/>
</dbReference>
<dbReference type="EMBL" id="LR824024">
    <property type="protein sequence ID" value="CAD0204134.1"/>
    <property type="molecule type" value="Genomic_DNA"/>
</dbReference>
<evidence type="ECO:0008006" key="5">
    <source>
        <dbReference type="Google" id="ProtNLM"/>
    </source>
</evidence>
<dbReference type="Gene3D" id="1.20.120.20">
    <property type="entry name" value="Apolipoprotein"/>
    <property type="match status" value="1"/>
</dbReference>
<evidence type="ECO:0000313" key="3">
    <source>
        <dbReference type="EMBL" id="CAD0204134.1"/>
    </source>
</evidence>
<reference evidence="3" key="1">
    <citation type="submission" date="2021-12" db="EMBL/GenBank/DDBJ databases">
        <authorList>
            <person name="King R."/>
        </authorList>
    </citation>
    <scope>NUCLEOTIDE SEQUENCE</scope>
</reference>
<dbReference type="SUPFAM" id="SSF47857">
    <property type="entry name" value="Apolipophorin-III"/>
    <property type="match status" value="1"/>
</dbReference>
<name>A0A9N8KXF0_CHRIL</name>
<proteinExistence type="predicted"/>
<dbReference type="GO" id="GO:0008289">
    <property type="term" value="F:lipid binding"/>
    <property type="evidence" value="ECO:0007669"/>
    <property type="project" value="InterPro"/>
</dbReference>
<dbReference type="Pfam" id="PF07464">
    <property type="entry name" value="ApoLp-III"/>
    <property type="match status" value="1"/>
</dbReference>
<keyword evidence="1" id="KW-0175">Coiled coil</keyword>
<protein>
    <recommendedName>
        <fullName evidence="5">Apolipophorin-III</fullName>
    </recommendedName>
</protein>
<organism evidence="3 4">
    <name type="scientific">Chrysodeixis includens</name>
    <name type="common">Soybean looper</name>
    <name type="synonym">Pseudoplusia includens</name>
    <dbReference type="NCBI Taxonomy" id="689277"/>
    <lineage>
        <taxon>Eukaryota</taxon>
        <taxon>Metazoa</taxon>
        <taxon>Ecdysozoa</taxon>
        <taxon>Arthropoda</taxon>
        <taxon>Hexapoda</taxon>
        <taxon>Insecta</taxon>
        <taxon>Pterygota</taxon>
        <taxon>Neoptera</taxon>
        <taxon>Endopterygota</taxon>
        <taxon>Lepidoptera</taxon>
        <taxon>Glossata</taxon>
        <taxon>Ditrysia</taxon>
        <taxon>Noctuoidea</taxon>
        <taxon>Noctuidae</taxon>
        <taxon>Plusiinae</taxon>
        <taxon>Chrysodeixis</taxon>
    </lineage>
</organism>
<dbReference type="InterPro" id="IPR010009">
    <property type="entry name" value="ApoLp-III"/>
</dbReference>
<feature type="chain" id="PRO_5040505304" description="Apolipophorin-III" evidence="2">
    <location>
        <begin position="18"/>
        <end position="186"/>
    </location>
</feature>
<dbReference type="AlphaFoldDB" id="A0A9N8KXF0"/>
<dbReference type="OrthoDB" id="8115237at2759"/>
<dbReference type="GO" id="GO:0006869">
    <property type="term" value="P:lipid transport"/>
    <property type="evidence" value="ECO:0007669"/>
    <property type="project" value="InterPro"/>
</dbReference>
<feature type="signal peptide" evidence="2">
    <location>
        <begin position="1"/>
        <end position="17"/>
    </location>
</feature>
<dbReference type="CDD" id="cd13769">
    <property type="entry name" value="ApoLp-III_like"/>
    <property type="match status" value="1"/>
</dbReference>
<feature type="coiled-coil region" evidence="1">
    <location>
        <begin position="89"/>
        <end position="185"/>
    </location>
</feature>
<gene>
    <name evidence="3" type="ORF">CINC_LOCUS6444</name>
</gene>
<evidence type="ECO:0000313" key="4">
    <source>
        <dbReference type="Proteomes" id="UP001154114"/>
    </source>
</evidence>
<evidence type="ECO:0000256" key="1">
    <source>
        <dbReference type="SAM" id="Coils"/>
    </source>
</evidence>